<keyword evidence="5" id="KW-0732">Signal</keyword>
<dbReference type="InterPro" id="IPR038297">
    <property type="entry name" value="CcmH/CycL/NrfF/Ccl2_sf"/>
</dbReference>
<comment type="similarity">
    <text evidence="1 5">Belongs to the CcmH/CycL/Ccl2/NrfF family.</text>
</comment>
<evidence type="ECO:0000256" key="1">
    <source>
        <dbReference type="ARBA" id="ARBA00010342"/>
    </source>
</evidence>
<evidence type="ECO:0000256" key="5">
    <source>
        <dbReference type="RuleBase" id="RU364112"/>
    </source>
</evidence>
<dbReference type="EMBL" id="CP098502">
    <property type="protein sequence ID" value="UTI66635.1"/>
    <property type="molecule type" value="Genomic_DNA"/>
</dbReference>
<sequence length="158" mass="16955">MSARRALRALVALVLAVAAFAPASAATPRASFNDIEDEVMCVTCNVPLNIANSPQADDERKEIRRLIALGLTKQQVLDRLKSELGNEVLADPPTSGFNITTWLVPIGAVGGVGLLLALTLPRWRRRSGLPDQGPDAKVPELAPDDLRRLDDELGRAGI</sequence>
<dbReference type="InterPro" id="IPR005616">
    <property type="entry name" value="CcmH/CycL/Ccl2/NrfF_N"/>
</dbReference>
<keyword evidence="4 5" id="KW-0408">Iron</keyword>
<evidence type="ECO:0000313" key="7">
    <source>
        <dbReference type="EMBL" id="UTI66635.1"/>
    </source>
</evidence>
<protein>
    <recommendedName>
        <fullName evidence="5">Cytochrome c-type biogenesis protein</fullName>
    </recommendedName>
</protein>
<dbReference type="Gene3D" id="1.10.8.640">
    <property type="entry name" value="Cytochrome C biogenesis protein"/>
    <property type="match status" value="1"/>
</dbReference>
<evidence type="ECO:0000256" key="3">
    <source>
        <dbReference type="ARBA" id="ARBA00022723"/>
    </source>
</evidence>
<comment type="function">
    <text evidence="5">Possible subunit of a heme lyase.</text>
</comment>
<evidence type="ECO:0000259" key="6">
    <source>
        <dbReference type="Pfam" id="PF03918"/>
    </source>
</evidence>
<feature type="transmembrane region" description="Helical" evidence="5">
    <location>
        <begin position="99"/>
        <end position="120"/>
    </location>
</feature>
<keyword evidence="5" id="KW-1133">Transmembrane helix</keyword>
<keyword evidence="2 5" id="KW-0349">Heme</keyword>
<keyword evidence="8" id="KW-1185">Reference proteome</keyword>
<reference evidence="7 8" key="1">
    <citation type="submission" date="2022-06" db="EMBL/GenBank/DDBJ databases">
        <title>Paraconexibacter antarcticus.</title>
        <authorList>
            <person name="Kim C.S."/>
        </authorList>
    </citation>
    <scope>NUCLEOTIDE SEQUENCE [LARGE SCALE GENOMIC DNA]</scope>
    <source>
        <strain evidence="7 8">02-257</strain>
    </source>
</reference>
<dbReference type="Proteomes" id="UP001056035">
    <property type="component" value="Chromosome"/>
</dbReference>
<feature type="signal peptide" evidence="5">
    <location>
        <begin position="1"/>
        <end position="25"/>
    </location>
</feature>
<proteinExistence type="inferred from homology"/>
<gene>
    <name evidence="7" type="ORF">NBH00_10575</name>
</gene>
<name>A0ABY5DX91_9ACTN</name>
<accession>A0ABY5DX91</accession>
<dbReference type="RefSeq" id="WP_254573303.1">
    <property type="nucleotide sequence ID" value="NZ_CP098502.1"/>
</dbReference>
<feature type="domain" description="CcmH/CycL/Ccl2/NrfF N-terminal" evidence="6">
    <location>
        <begin position="13"/>
        <end position="149"/>
    </location>
</feature>
<feature type="chain" id="PRO_5044990079" description="Cytochrome c-type biogenesis protein" evidence="5">
    <location>
        <begin position="26"/>
        <end position="158"/>
    </location>
</feature>
<evidence type="ECO:0000256" key="4">
    <source>
        <dbReference type="ARBA" id="ARBA00023004"/>
    </source>
</evidence>
<evidence type="ECO:0000256" key="2">
    <source>
        <dbReference type="ARBA" id="ARBA00022617"/>
    </source>
</evidence>
<keyword evidence="3 5" id="KW-0479">Metal-binding</keyword>
<keyword evidence="5" id="KW-0472">Membrane</keyword>
<dbReference type="CDD" id="cd16378">
    <property type="entry name" value="CcmH_N"/>
    <property type="match status" value="1"/>
</dbReference>
<evidence type="ECO:0000313" key="8">
    <source>
        <dbReference type="Proteomes" id="UP001056035"/>
    </source>
</evidence>
<organism evidence="7 8">
    <name type="scientific">Paraconexibacter antarcticus</name>
    <dbReference type="NCBI Taxonomy" id="2949664"/>
    <lineage>
        <taxon>Bacteria</taxon>
        <taxon>Bacillati</taxon>
        <taxon>Actinomycetota</taxon>
        <taxon>Thermoleophilia</taxon>
        <taxon>Solirubrobacterales</taxon>
        <taxon>Paraconexibacteraceae</taxon>
        <taxon>Paraconexibacter</taxon>
    </lineage>
</organism>
<keyword evidence="5" id="KW-0812">Transmembrane</keyword>
<dbReference type="Pfam" id="PF03918">
    <property type="entry name" value="CcmH"/>
    <property type="match status" value="1"/>
</dbReference>